<dbReference type="Proteomes" id="UP000799779">
    <property type="component" value="Unassembled WGS sequence"/>
</dbReference>
<evidence type="ECO:0000256" key="7">
    <source>
        <dbReference type="ARBA" id="ARBA00022840"/>
    </source>
</evidence>
<gene>
    <name evidence="11" type="ORF">P154DRAFT_519642</name>
</gene>
<dbReference type="AlphaFoldDB" id="A0A6A5WV70"/>
<dbReference type="GO" id="GO:0016301">
    <property type="term" value="F:kinase activity"/>
    <property type="evidence" value="ECO:0007669"/>
    <property type="project" value="UniProtKB-KW"/>
</dbReference>
<keyword evidence="12" id="KW-1185">Reference proteome</keyword>
<dbReference type="PANTHER" id="PTHR10285">
    <property type="entry name" value="URIDINE KINASE"/>
    <property type="match status" value="1"/>
</dbReference>
<dbReference type="GO" id="GO:0005737">
    <property type="term" value="C:cytoplasm"/>
    <property type="evidence" value="ECO:0007669"/>
    <property type="project" value="UniProtKB-SubCell"/>
</dbReference>
<keyword evidence="6" id="KW-0418">Kinase</keyword>
<dbReference type="Pfam" id="PF00485">
    <property type="entry name" value="PRK"/>
    <property type="match status" value="1"/>
</dbReference>
<comment type="similarity">
    <text evidence="9">Belongs to the GLYK kinase family.</text>
</comment>
<evidence type="ECO:0000313" key="12">
    <source>
        <dbReference type="Proteomes" id="UP000799779"/>
    </source>
</evidence>
<proteinExistence type="inferred from homology"/>
<evidence type="ECO:0000313" key="11">
    <source>
        <dbReference type="EMBL" id="KAF2004061.1"/>
    </source>
</evidence>
<evidence type="ECO:0000259" key="10">
    <source>
        <dbReference type="Pfam" id="PF00485"/>
    </source>
</evidence>
<comment type="subcellular location">
    <subcellularLocation>
        <location evidence="2">Cytoplasm</location>
    </subcellularLocation>
    <subcellularLocation>
        <location evidence="1">Nucleus</location>
    </subcellularLocation>
</comment>
<keyword evidence="3" id="KW-0963">Cytoplasm</keyword>
<evidence type="ECO:0000256" key="3">
    <source>
        <dbReference type="ARBA" id="ARBA00022490"/>
    </source>
</evidence>
<reference evidence="11" key="1">
    <citation type="journal article" date="2020" name="Stud. Mycol.">
        <title>101 Dothideomycetes genomes: a test case for predicting lifestyles and emergence of pathogens.</title>
        <authorList>
            <person name="Haridas S."/>
            <person name="Albert R."/>
            <person name="Binder M."/>
            <person name="Bloem J."/>
            <person name="Labutti K."/>
            <person name="Salamov A."/>
            <person name="Andreopoulos B."/>
            <person name="Baker S."/>
            <person name="Barry K."/>
            <person name="Bills G."/>
            <person name="Bluhm B."/>
            <person name="Cannon C."/>
            <person name="Castanera R."/>
            <person name="Culley D."/>
            <person name="Daum C."/>
            <person name="Ezra D."/>
            <person name="Gonzalez J."/>
            <person name="Henrissat B."/>
            <person name="Kuo A."/>
            <person name="Liang C."/>
            <person name="Lipzen A."/>
            <person name="Lutzoni F."/>
            <person name="Magnuson J."/>
            <person name="Mondo S."/>
            <person name="Nolan M."/>
            <person name="Ohm R."/>
            <person name="Pangilinan J."/>
            <person name="Park H.-J."/>
            <person name="Ramirez L."/>
            <person name="Alfaro M."/>
            <person name="Sun H."/>
            <person name="Tritt A."/>
            <person name="Yoshinaga Y."/>
            <person name="Zwiers L.-H."/>
            <person name="Turgeon B."/>
            <person name="Goodwin S."/>
            <person name="Spatafora J."/>
            <person name="Crous P."/>
            <person name="Grigoriev I."/>
        </authorList>
    </citation>
    <scope>NUCLEOTIDE SEQUENCE</scope>
    <source>
        <strain evidence="11">CBS 123094</strain>
    </source>
</reference>
<evidence type="ECO:0000256" key="8">
    <source>
        <dbReference type="ARBA" id="ARBA00023242"/>
    </source>
</evidence>
<evidence type="ECO:0000256" key="2">
    <source>
        <dbReference type="ARBA" id="ARBA00004496"/>
    </source>
</evidence>
<dbReference type="GO" id="GO:0005634">
    <property type="term" value="C:nucleus"/>
    <property type="evidence" value="ECO:0007669"/>
    <property type="project" value="UniProtKB-SubCell"/>
</dbReference>
<evidence type="ECO:0000256" key="4">
    <source>
        <dbReference type="ARBA" id="ARBA00022679"/>
    </source>
</evidence>
<keyword evidence="7" id="KW-0067">ATP-binding</keyword>
<evidence type="ECO:0000256" key="1">
    <source>
        <dbReference type="ARBA" id="ARBA00004123"/>
    </source>
</evidence>
<evidence type="ECO:0000256" key="9">
    <source>
        <dbReference type="ARBA" id="ARBA00061312"/>
    </source>
</evidence>
<keyword evidence="4" id="KW-0808">Transferase</keyword>
<feature type="domain" description="Phosphoribulokinase/uridine kinase" evidence="10">
    <location>
        <begin position="30"/>
        <end position="153"/>
    </location>
</feature>
<dbReference type="GO" id="GO:0005524">
    <property type="term" value="F:ATP binding"/>
    <property type="evidence" value="ECO:0007669"/>
    <property type="project" value="UniProtKB-KW"/>
</dbReference>
<dbReference type="OrthoDB" id="347435at2759"/>
<dbReference type="InterPro" id="IPR006083">
    <property type="entry name" value="PRK/URK"/>
</dbReference>
<sequence>MSLDHNIRLALNLLIPKIKAQRQRSSQPVILGITGLQGSGKSTWADRIVSLLTSEHELHTITISLDDLYNTHEDLVALRSTNTLYRTRGQPGTHDVALAAKFFKDLKEYTGEDGSSLQIPSFDKSRFNGEGDRAPEYEWPTINKKPDVVVLEGWCLGFRPLSPSEVEARRQTSSLLKQHRTEHLQEVNQNLAKYCEVFMGPQHFDFLIHIDTEDLQNVYTWRLQQEHALIRAKGSGMADAEVSAFIDLYMPGYLLYLDGLREGLFGEEKEKQVRIVLDKGREVVKVNLL</sequence>
<dbReference type="FunFam" id="3.40.50.300:FF:001691">
    <property type="entry name" value="Probable ATP-dependent kinase TDA10"/>
    <property type="match status" value="1"/>
</dbReference>
<dbReference type="GO" id="GO:0016787">
    <property type="term" value="F:hydrolase activity"/>
    <property type="evidence" value="ECO:0007669"/>
    <property type="project" value="UniProtKB-KW"/>
</dbReference>
<dbReference type="SUPFAM" id="SSF52540">
    <property type="entry name" value="P-loop containing nucleoside triphosphate hydrolases"/>
    <property type="match status" value="1"/>
</dbReference>
<protein>
    <submittedName>
        <fullName evidence="11">P-loop containing nucleoside triphosphate hydrolase protein</fullName>
    </submittedName>
</protein>
<keyword evidence="5" id="KW-0547">Nucleotide-binding</keyword>
<evidence type="ECO:0000256" key="5">
    <source>
        <dbReference type="ARBA" id="ARBA00022741"/>
    </source>
</evidence>
<evidence type="ECO:0000256" key="6">
    <source>
        <dbReference type="ARBA" id="ARBA00022777"/>
    </source>
</evidence>
<dbReference type="EMBL" id="ML977569">
    <property type="protein sequence ID" value="KAF2004061.1"/>
    <property type="molecule type" value="Genomic_DNA"/>
</dbReference>
<dbReference type="Gene3D" id="3.40.50.300">
    <property type="entry name" value="P-loop containing nucleotide triphosphate hydrolases"/>
    <property type="match status" value="1"/>
</dbReference>
<name>A0A6A5WV70_9PLEO</name>
<organism evidence="11 12">
    <name type="scientific">Amniculicola lignicola CBS 123094</name>
    <dbReference type="NCBI Taxonomy" id="1392246"/>
    <lineage>
        <taxon>Eukaryota</taxon>
        <taxon>Fungi</taxon>
        <taxon>Dikarya</taxon>
        <taxon>Ascomycota</taxon>
        <taxon>Pezizomycotina</taxon>
        <taxon>Dothideomycetes</taxon>
        <taxon>Pleosporomycetidae</taxon>
        <taxon>Pleosporales</taxon>
        <taxon>Amniculicolaceae</taxon>
        <taxon>Amniculicola</taxon>
    </lineage>
</organism>
<keyword evidence="11" id="KW-0378">Hydrolase</keyword>
<keyword evidence="8" id="KW-0539">Nucleus</keyword>
<accession>A0A6A5WV70</accession>
<dbReference type="InterPro" id="IPR027417">
    <property type="entry name" value="P-loop_NTPase"/>
</dbReference>